<dbReference type="AlphaFoldDB" id="A0A059W897"/>
<protein>
    <submittedName>
        <fullName evidence="1">Uncharacterized protein</fullName>
    </submittedName>
</protein>
<organism evidence="1 2">
    <name type="scientific">Streptomyces noursei</name>
    <name type="common">Streptomyces albulus</name>
    <dbReference type="NCBI Taxonomy" id="1971"/>
    <lineage>
        <taxon>Bacteria</taxon>
        <taxon>Bacillati</taxon>
        <taxon>Actinomycetota</taxon>
        <taxon>Actinomycetes</taxon>
        <taxon>Kitasatosporales</taxon>
        <taxon>Streptomycetaceae</taxon>
        <taxon>Streptomyces</taxon>
    </lineage>
</organism>
<gene>
    <name evidence="1" type="ORF">SALB_08226</name>
</gene>
<name>A0A059W897_STRNR</name>
<sequence>MDVDDVRDWPRAELQLPDGQRVRVRVTRCRPDRQGRYWYDYALELPTRLDDRRHRPSPTAYLSTRSTGGGVVFRP</sequence>
<reference evidence="1 2" key="1">
    <citation type="journal article" date="2019" name="Microbiol. Resour. Announc.">
        <title>Draft Genome Sequence of the Most Traditional epsilon-Poly-l-Lysine Producer, Streptomyces albulus NBRC14147.</title>
        <authorList>
            <person name="Yamanaka K."/>
            <person name="Hamano Y."/>
        </authorList>
    </citation>
    <scope>NUCLEOTIDE SEQUENCE [LARGE SCALE GENOMIC DNA]</scope>
    <source>
        <strain evidence="1 2">NBRC 14147</strain>
    </source>
</reference>
<proteinExistence type="predicted"/>
<dbReference type="EMBL" id="BHXC01000007">
    <property type="protein sequence ID" value="GCB95422.1"/>
    <property type="molecule type" value="Genomic_DNA"/>
</dbReference>
<comment type="caution">
    <text evidence="1">The sequence shown here is derived from an EMBL/GenBank/DDBJ whole genome shotgun (WGS) entry which is preliminary data.</text>
</comment>
<evidence type="ECO:0000313" key="1">
    <source>
        <dbReference type="EMBL" id="GCB95422.1"/>
    </source>
</evidence>
<accession>A0A059W897</accession>
<dbReference type="Proteomes" id="UP000288351">
    <property type="component" value="Unassembled WGS sequence"/>
</dbReference>
<evidence type="ECO:0000313" key="2">
    <source>
        <dbReference type="Proteomes" id="UP000288351"/>
    </source>
</evidence>